<dbReference type="InterPro" id="IPR019734">
    <property type="entry name" value="TPR_rpt"/>
</dbReference>
<evidence type="ECO:0000256" key="1">
    <source>
        <dbReference type="HAMAP-Rule" id="MF_02066"/>
    </source>
</evidence>
<evidence type="ECO:0000313" key="3">
    <source>
        <dbReference type="Proteomes" id="UP001553161"/>
    </source>
</evidence>
<proteinExistence type="inferred from homology"/>
<keyword evidence="1" id="KW-0132">Cell division</keyword>
<dbReference type="Gene3D" id="1.25.40.10">
    <property type="entry name" value="Tetratricopeptide repeat domain"/>
    <property type="match status" value="1"/>
</dbReference>
<keyword evidence="1" id="KW-0732">Signal</keyword>
<keyword evidence="1" id="KW-0574">Periplasm</keyword>
<keyword evidence="1" id="KW-0131">Cell cycle</keyword>
<dbReference type="Pfam" id="PF13174">
    <property type="entry name" value="TPR_6"/>
    <property type="match status" value="1"/>
</dbReference>
<name>A0ABV3L0Z4_9RHOB</name>
<dbReference type="RefSeq" id="WP_366190587.1">
    <property type="nucleotide sequence ID" value="NZ_JBFBVU010000001.1"/>
</dbReference>
<dbReference type="Proteomes" id="UP001553161">
    <property type="component" value="Unassembled WGS sequence"/>
</dbReference>
<organism evidence="2 3">
    <name type="scientific">Meridianimarinicoccus marinus</name>
    <dbReference type="NCBI Taxonomy" id="3231483"/>
    <lineage>
        <taxon>Bacteria</taxon>
        <taxon>Pseudomonadati</taxon>
        <taxon>Pseudomonadota</taxon>
        <taxon>Alphaproteobacteria</taxon>
        <taxon>Rhodobacterales</taxon>
        <taxon>Paracoccaceae</taxon>
        <taxon>Meridianimarinicoccus</taxon>
    </lineage>
</organism>
<keyword evidence="3" id="KW-1185">Reference proteome</keyword>
<feature type="signal peptide" evidence="1">
    <location>
        <begin position="1"/>
        <end position="18"/>
    </location>
</feature>
<feature type="coiled-coil region" evidence="1">
    <location>
        <begin position="25"/>
        <end position="86"/>
    </location>
</feature>
<gene>
    <name evidence="1" type="primary">cpoB</name>
    <name evidence="2" type="ORF">AB0T83_00370</name>
</gene>
<comment type="caution">
    <text evidence="2">The sequence shown here is derived from an EMBL/GenBank/DDBJ whole genome shotgun (WGS) entry which is preliminary data.</text>
</comment>
<dbReference type="EMBL" id="JBFBVU010000001">
    <property type="protein sequence ID" value="MEV8465232.1"/>
    <property type="molecule type" value="Genomic_DNA"/>
</dbReference>
<comment type="similarity">
    <text evidence="1">Belongs to the CpoB family.</text>
</comment>
<reference evidence="2 3" key="1">
    <citation type="submission" date="2024-07" db="EMBL/GenBank/DDBJ databases">
        <authorList>
            <person name="Kang M."/>
        </authorList>
    </citation>
    <scope>NUCLEOTIDE SEQUENCE [LARGE SCALE GENOMIC DNA]</scope>
    <source>
        <strain evidence="2 3">DFM31</strain>
    </source>
</reference>
<dbReference type="InterPro" id="IPR011990">
    <property type="entry name" value="TPR-like_helical_dom_sf"/>
</dbReference>
<evidence type="ECO:0000313" key="2">
    <source>
        <dbReference type="EMBL" id="MEV8465232.1"/>
    </source>
</evidence>
<feature type="chain" id="PRO_5044925061" description="Cell division coordinator CpoB" evidence="1">
    <location>
        <begin position="19"/>
        <end position="270"/>
    </location>
</feature>
<accession>A0ABV3L0Z4</accession>
<keyword evidence="1" id="KW-0175">Coiled coil</keyword>
<sequence length="270" mass="28263" precursor="true">MIRAFALALILWPGALLAQDRAATLADIRQHLTVLKVEIDGLRRELSTTGTAMGGSGLGQGPLARLDAIEAELQRLTAQSEEMVHRIDRIVQDGTNRIGDLEFRLTELEGGDLGALGQTPPLGGELPLPNDPVPPPAEVELAVGEQADFDAALKLAKEGTPADAYEALNRFVDTYPRSPLAAEAQLFRGDALAALGNPTQAGRAYLESYTLAELENPGLAAEALFKLGDTLAGLGQTPEACITLGQVVAGFPGTTAATQAESRLSGLSCS</sequence>
<dbReference type="InterPro" id="IPR034706">
    <property type="entry name" value="CpoB"/>
</dbReference>
<dbReference type="HAMAP" id="MF_02066">
    <property type="entry name" value="CpoB"/>
    <property type="match status" value="1"/>
</dbReference>
<dbReference type="SUPFAM" id="SSF48452">
    <property type="entry name" value="TPR-like"/>
    <property type="match status" value="1"/>
</dbReference>
<comment type="function">
    <text evidence="1">Mediates coordination of peptidoglycan synthesis and outer membrane constriction during cell division.</text>
</comment>
<protein>
    <recommendedName>
        <fullName evidence="1">Cell division coordinator CpoB</fullName>
    </recommendedName>
</protein>
<comment type="subcellular location">
    <subcellularLocation>
        <location evidence="1">Periplasm</location>
    </subcellularLocation>
</comment>